<sequence>MKTLRLVFESFRFAWQALRSNLLRTVLSLLGVTVGIFAIIAVFTVVDSLEANIRQSMNFVGDKVIYVQKWPWIFSPDSPWWKYFNRPTPTLREYRELNRLLPANSHNGIAAFAAQGGNTLKAGTNSVESIALQGVTYSYNKVSEVPVAEGRYFLPQEVEGGTNVAVVGYDIAHNLYPYGSALGKVFRTRGQKFVIVGVMQKEGKKLLDTPSNDTNCLIPLESFRKIFALNTSGFGGAQLMLGIKGKPEAEDPGMLNVEAEIRGAMRNIRGLKPREEDNFALNRPEMLADAISKLFGIIGFAGAVIGSFAILVGGFGIANIMFVSVKERTNIIGIQKSLGAKNYFILFQFLFEAIFLCLIGGLAGLFLVFLVTLIPQDALKIFMTMNRIVLGLSVSVVIGILSGIIPAVLASNLDPVIAIRAK</sequence>
<feature type="domain" description="ABC3 transporter permease C-terminal" evidence="7">
    <location>
        <begin position="304"/>
        <end position="415"/>
    </location>
</feature>
<evidence type="ECO:0000259" key="8">
    <source>
        <dbReference type="Pfam" id="PF12704"/>
    </source>
</evidence>
<dbReference type="InterPro" id="IPR025857">
    <property type="entry name" value="MacB_PCD"/>
</dbReference>
<dbReference type="EMBL" id="BAABHA010000015">
    <property type="protein sequence ID" value="GAA4391367.1"/>
    <property type="molecule type" value="Genomic_DNA"/>
</dbReference>
<keyword evidence="3 6" id="KW-0812">Transmembrane</keyword>
<dbReference type="Pfam" id="PF12704">
    <property type="entry name" value="MacB_PCD"/>
    <property type="match status" value="1"/>
</dbReference>
<dbReference type="Pfam" id="PF02687">
    <property type="entry name" value="FtsX"/>
    <property type="match status" value="1"/>
</dbReference>
<organism evidence="9 10">
    <name type="scientific">Hymenobacter koreensis</name>
    <dbReference type="NCBI Taxonomy" id="1084523"/>
    <lineage>
        <taxon>Bacteria</taxon>
        <taxon>Pseudomonadati</taxon>
        <taxon>Bacteroidota</taxon>
        <taxon>Cytophagia</taxon>
        <taxon>Cytophagales</taxon>
        <taxon>Hymenobacteraceae</taxon>
        <taxon>Hymenobacter</taxon>
    </lineage>
</organism>
<dbReference type="Proteomes" id="UP001500454">
    <property type="component" value="Unassembled WGS sequence"/>
</dbReference>
<comment type="subcellular location">
    <subcellularLocation>
        <location evidence="1">Cell membrane</location>
        <topology evidence="1">Multi-pass membrane protein</topology>
    </subcellularLocation>
</comment>
<evidence type="ECO:0000256" key="5">
    <source>
        <dbReference type="ARBA" id="ARBA00023136"/>
    </source>
</evidence>
<evidence type="ECO:0000256" key="2">
    <source>
        <dbReference type="ARBA" id="ARBA00022475"/>
    </source>
</evidence>
<keyword evidence="4 6" id="KW-1133">Transmembrane helix</keyword>
<feature type="domain" description="MacB-like periplasmic core" evidence="8">
    <location>
        <begin position="25"/>
        <end position="227"/>
    </location>
</feature>
<gene>
    <name evidence="9" type="ORF">GCM10023186_40610</name>
</gene>
<evidence type="ECO:0000259" key="7">
    <source>
        <dbReference type="Pfam" id="PF02687"/>
    </source>
</evidence>
<feature type="transmembrane region" description="Helical" evidence="6">
    <location>
        <begin position="21"/>
        <end position="46"/>
    </location>
</feature>
<reference evidence="10" key="1">
    <citation type="journal article" date="2019" name="Int. J. Syst. Evol. Microbiol.">
        <title>The Global Catalogue of Microorganisms (GCM) 10K type strain sequencing project: providing services to taxonomists for standard genome sequencing and annotation.</title>
        <authorList>
            <consortium name="The Broad Institute Genomics Platform"/>
            <consortium name="The Broad Institute Genome Sequencing Center for Infectious Disease"/>
            <person name="Wu L."/>
            <person name="Ma J."/>
        </authorList>
    </citation>
    <scope>NUCLEOTIDE SEQUENCE [LARGE SCALE GENOMIC DNA]</scope>
    <source>
        <strain evidence="10">JCM 17924</strain>
    </source>
</reference>
<dbReference type="InterPro" id="IPR050250">
    <property type="entry name" value="Macrolide_Exporter_MacB"/>
</dbReference>
<protein>
    <submittedName>
        <fullName evidence="9">ABC transporter permease</fullName>
    </submittedName>
</protein>
<keyword evidence="2" id="KW-1003">Cell membrane</keyword>
<name>A0ABP8JIN1_9BACT</name>
<comment type="caution">
    <text evidence="9">The sequence shown here is derived from an EMBL/GenBank/DDBJ whole genome shotgun (WGS) entry which is preliminary data.</text>
</comment>
<evidence type="ECO:0000256" key="4">
    <source>
        <dbReference type="ARBA" id="ARBA00022989"/>
    </source>
</evidence>
<evidence type="ECO:0000313" key="9">
    <source>
        <dbReference type="EMBL" id="GAA4391367.1"/>
    </source>
</evidence>
<dbReference type="PANTHER" id="PTHR30572">
    <property type="entry name" value="MEMBRANE COMPONENT OF TRANSPORTER-RELATED"/>
    <property type="match status" value="1"/>
</dbReference>
<dbReference type="RefSeq" id="WP_345227193.1">
    <property type="nucleotide sequence ID" value="NZ_BAABHA010000015.1"/>
</dbReference>
<evidence type="ECO:0000256" key="3">
    <source>
        <dbReference type="ARBA" id="ARBA00022692"/>
    </source>
</evidence>
<keyword evidence="5 6" id="KW-0472">Membrane</keyword>
<dbReference type="InterPro" id="IPR003838">
    <property type="entry name" value="ABC3_permease_C"/>
</dbReference>
<evidence type="ECO:0000313" key="10">
    <source>
        <dbReference type="Proteomes" id="UP001500454"/>
    </source>
</evidence>
<feature type="transmembrane region" description="Helical" evidence="6">
    <location>
        <begin position="343"/>
        <end position="376"/>
    </location>
</feature>
<feature type="transmembrane region" description="Helical" evidence="6">
    <location>
        <begin position="388"/>
        <end position="410"/>
    </location>
</feature>
<dbReference type="PANTHER" id="PTHR30572:SF15">
    <property type="entry name" value="ABC TRANSPORTER PERMEASE"/>
    <property type="match status" value="1"/>
</dbReference>
<proteinExistence type="predicted"/>
<evidence type="ECO:0000256" key="1">
    <source>
        <dbReference type="ARBA" id="ARBA00004651"/>
    </source>
</evidence>
<feature type="transmembrane region" description="Helical" evidence="6">
    <location>
        <begin position="294"/>
        <end position="322"/>
    </location>
</feature>
<accession>A0ABP8JIN1</accession>
<keyword evidence="10" id="KW-1185">Reference proteome</keyword>
<evidence type="ECO:0000256" key="6">
    <source>
        <dbReference type="SAM" id="Phobius"/>
    </source>
</evidence>